<reference evidence="2" key="1">
    <citation type="journal article" date="2015" name="Nat. Genet.">
        <title>The genome and transcriptome of the zoonotic hookworm Ancylostoma ceylanicum identify infection-specific gene families.</title>
        <authorList>
            <person name="Schwarz E.M."/>
            <person name="Hu Y."/>
            <person name="Antoshechkin I."/>
            <person name="Miller M.M."/>
            <person name="Sternberg P.W."/>
            <person name="Aroian R.V."/>
        </authorList>
    </citation>
    <scope>NUCLEOTIDE SEQUENCE</scope>
    <source>
        <strain evidence="2">HY135</strain>
    </source>
</reference>
<accession>A0A016UNP4</accession>
<keyword evidence="2" id="KW-1185">Reference proteome</keyword>
<sequence length="153" mass="17132">MEPEASGRILAVSHKSIVDLTIMTNGEWKSDNIVNNEDCDISASPVRGCYNCLTGAQLTLSCHSKYPTMMKVVCTDHMFSAACDRFITQTEATLHSIAAQFVDQCKVTCGRKVYVFNITGTLAYYPHMEVVRWYDSSTTPKKRRTSTCTTNRI</sequence>
<comment type="caution">
    <text evidence="1">The sequence shown here is derived from an EMBL/GenBank/DDBJ whole genome shotgun (WGS) entry which is preliminary data.</text>
</comment>
<evidence type="ECO:0000313" key="2">
    <source>
        <dbReference type="Proteomes" id="UP000024635"/>
    </source>
</evidence>
<evidence type="ECO:0008006" key="3">
    <source>
        <dbReference type="Google" id="ProtNLM"/>
    </source>
</evidence>
<gene>
    <name evidence="1" type="primary">Acey_s0033.g2690</name>
    <name evidence="1" type="ORF">Y032_0033g2690</name>
</gene>
<dbReference type="EMBL" id="JARK01001369">
    <property type="protein sequence ID" value="EYC16492.1"/>
    <property type="molecule type" value="Genomic_DNA"/>
</dbReference>
<dbReference type="Proteomes" id="UP000024635">
    <property type="component" value="Unassembled WGS sequence"/>
</dbReference>
<organism evidence="1 2">
    <name type="scientific">Ancylostoma ceylanicum</name>
    <dbReference type="NCBI Taxonomy" id="53326"/>
    <lineage>
        <taxon>Eukaryota</taxon>
        <taxon>Metazoa</taxon>
        <taxon>Ecdysozoa</taxon>
        <taxon>Nematoda</taxon>
        <taxon>Chromadorea</taxon>
        <taxon>Rhabditida</taxon>
        <taxon>Rhabditina</taxon>
        <taxon>Rhabditomorpha</taxon>
        <taxon>Strongyloidea</taxon>
        <taxon>Ancylostomatidae</taxon>
        <taxon>Ancylostomatinae</taxon>
        <taxon>Ancylostoma</taxon>
    </lineage>
</organism>
<proteinExistence type="predicted"/>
<dbReference type="OrthoDB" id="5825988at2759"/>
<dbReference type="Gene3D" id="2.60.40.3770">
    <property type="match status" value="1"/>
</dbReference>
<protein>
    <recommendedName>
        <fullName evidence="3">Phlebovirus glycoprotein G2 fusion domain-containing protein</fullName>
    </recommendedName>
</protein>
<dbReference type="AlphaFoldDB" id="A0A016UNP4"/>
<name>A0A016UNP4_9BILA</name>
<evidence type="ECO:0000313" key="1">
    <source>
        <dbReference type="EMBL" id="EYC16492.1"/>
    </source>
</evidence>